<gene>
    <name evidence="1" type="ORF">RDB_LOCUS41628</name>
</gene>
<proteinExistence type="predicted"/>
<accession>A0A8H3ABB2</accession>
<dbReference type="Proteomes" id="UP000663840">
    <property type="component" value="Unassembled WGS sequence"/>
</dbReference>
<organism evidence="1 2">
    <name type="scientific">Rhizoctonia solani</name>
    <dbReference type="NCBI Taxonomy" id="456999"/>
    <lineage>
        <taxon>Eukaryota</taxon>
        <taxon>Fungi</taxon>
        <taxon>Dikarya</taxon>
        <taxon>Basidiomycota</taxon>
        <taxon>Agaricomycotina</taxon>
        <taxon>Agaricomycetes</taxon>
        <taxon>Cantharellales</taxon>
        <taxon>Ceratobasidiaceae</taxon>
        <taxon>Rhizoctonia</taxon>
    </lineage>
</organism>
<dbReference type="AlphaFoldDB" id="A0A8H3ABB2"/>
<reference evidence="1" key="1">
    <citation type="submission" date="2021-01" db="EMBL/GenBank/DDBJ databases">
        <authorList>
            <person name="Kaushik A."/>
        </authorList>
    </citation>
    <scope>NUCLEOTIDE SEQUENCE</scope>
    <source>
        <strain evidence="1">AG1-1A</strain>
    </source>
</reference>
<evidence type="ECO:0000313" key="1">
    <source>
        <dbReference type="EMBL" id="CAE6407275.1"/>
    </source>
</evidence>
<comment type="caution">
    <text evidence="1">The sequence shown here is derived from an EMBL/GenBank/DDBJ whole genome shotgun (WGS) entry which is preliminary data.</text>
</comment>
<protein>
    <submittedName>
        <fullName evidence="1">Uncharacterized protein</fullName>
    </submittedName>
</protein>
<evidence type="ECO:0000313" key="2">
    <source>
        <dbReference type="Proteomes" id="UP000663840"/>
    </source>
</evidence>
<dbReference type="EMBL" id="CAJMWR010000900">
    <property type="protein sequence ID" value="CAE6407275.1"/>
    <property type="molecule type" value="Genomic_DNA"/>
</dbReference>
<name>A0A8H3ABB2_9AGAM</name>
<sequence>MGLGLLVLEISAPTITDVRFILWGRQTCTVLMLITSDLAMIEIFHRALG</sequence>